<dbReference type="Pfam" id="PF00583">
    <property type="entry name" value="Acetyltransf_1"/>
    <property type="match status" value="1"/>
</dbReference>
<accession>A0A6G9D3X7</accession>
<keyword evidence="1 4" id="KW-0808">Transferase</keyword>
<geneLocation type="plasmid" evidence="4 5">
    <name>plas2</name>
</geneLocation>
<feature type="domain" description="N-acetyltransferase" evidence="3">
    <location>
        <begin position="135"/>
        <end position="273"/>
    </location>
</feature>
<dbReference type="CDD" id="cd04301">
    <property type="entry name" value="NAT_SF"/>
    <property type="match status" value="1"/>
</dbReference>
<organism evidence="4 5">
    <name type="scientific">Rhodococcus erythropolis</name>
    <name type="common">Arthrobacter picolinophilus</name>
    <dbReference type="NCBI Taxonomy" id="1833"/>
    <lineage>
        <taxon>Bacteria</taxon>
        <taxon>Bacillati</taxon>
        <taxon>Actinomycetota</taxon>
        <taxon>Actinomycetes</taxon>
        <taxon>Mycobacteriales</taxon>
        <taxon>Nocardiaceae</taxon>
        <taxon>Rhodococcus</taxon>
        <taxon>Rhodococcus erythropolis group</taxon>
    </lineage>
</organism>
<dbReference type="RefSeq" id="WP_081377553.1">
    <property type="nucleotide sequence ID" value="NZ_CP050126.1"/>
</dbReference>
<gene>
    <name evidence="4" type="ORF">G9444_6740</name>
</gene>
<dbReference type="PANTHER" id="PTHR43877">
    <property type="entry name" value="AMINOALKYLPHOSPHONATE N-ACETYLTRANSFERASE-RELATED-RELATED"/>
    <property type="match status" value="1"/>
</dbReference>
<protein>
    <submittedName>
        <fullName evidence="4">GNAT family acetyltransferase</fullName>
    </submittedName>
</protein>
<evidence type="ECO:0000259" key="3">
    <source>
        <dbReference type="PROSITE" id="PS51186"/>
    </source>
</evidence>
<dbReference type="InterPro" id="IPR016181">
    <property type="entry name" value="Acyl_CoA_acyltransferase"/>
</dbReference>
<dbReference type="AlphaFoldDB" id="A0A6G9D3X7"/>
<dbReference type="InterPro" id="IPR050832">
    <property type="entry name" value="Bact_Acetyltransf"/>
</dbReference>
<reference evidence="4 5" key="1">
    <citation type="submission" date="2020-03" db="EMBL/GenBank/DDBJ databases">
        <title>Screen low temperature-resistant strains for efficient degradation of petroleum hydrocarbons under the low temperature.</title>
        <authorList>
            <person name="Wang Y."/>
            <person name="Chen J."/>
        </authorList>
    </citation>
    <scope>NUCLEOTIDE SEQUENCE [LARGE SCALE GENOMIC DNA]</scope>
    <source>
        <strain evidence="4 5">KB1</strain>
        <plasmid evidence="4 5">plas2</plasmid>
    </source>
</reference>
<dbReference type="Proteomes" id="UP000502345">
    <property type="component" value="Plasmid plas2"/>
</dbReference>
<keyword evidence="4" id="KW-0614">Plasmid</keyword>
<dbReference type="EMBL" id="CP050126">
    <property type="protein sequence ID" value="QIP43983.1"/>
    <property type="molecule type" value="Genomic_DNA"/>
</dbReference>
<evidence type="ECO:0000256" key="1">
    <source>
        <dbReference type="ARBA" id="ARBA00022679"/>
    </source>
</evidence>
<name>A0A6G9D3X7_RHOER</name>
<evidence type="ECO:0000313" key="4">
    <source>
        <dbReference type="EMBL" id="QIP43983.1"/>
    </source>
</evidence>
<evidence type="ECO:0000313" key="5">
    <source>
        <dbReference type="Proteomes" id="UP000502345"/>
    </source>
</evidence>
<dbReference type="InterPro" id="IPR000182">
    <property type="entry name" value="GNAT_dom"/>
</dbReference>
<dbReference type="OrthoDB" id="5243104at2"/>
<dbReference type="PROSITE" id="PS51186">
    <property type="entry name" value="GNAT"/>
    <property type="match status" value="1"/>
</dbReference>
<evidence type="ECO:0000256" key="2">
    <source>
        <dbReference type="ARBA" id="ARBA00023315"/>
    </source>
</evidence>
<dbReference type="GO" id="GO:0016747">
    <property type="term" value="F:acyltransferase activity, transferring groups other than amino-acyl groups"/>
    <property type="evidence" value="ECO:0007669"/>
    <property type="project" value="InterPro"/>
</dbReference>
<sequence length="273" mass="29140">MNREALVGDVLDAMDANLVSHACHLHEHLPTGSVTVSADVVVADSGLTDDTFNIIAGARFAVPAAEGPEEDRRLLDVLAWLRATGRPFSWWTGPRDKPSDLGARLSALGCVRSEEERAMTADLNVVPRPTPVSELCVQRVTTRSQLADYAAVMAANWSPPSTAVIRFFEDTADDILDERSRSSFVVGYANSQPVAGAEVHFAADVAGLYGVVTLETARRRGFGSAVTLAALDIARERGARTAVLQASSDGAQLYRNVGFEDVGTYAEYSIGSG</sequence>
<dbReference type="SUPFAM" id="SSF55729">
    <property type="entry name" value="Acyl-CoA N-acyltransferases (Nat)"/>
    <property type="match status" value="1"/>
</dbReference>
<proteinExistence type="predicted"/>
<keyword evidence="2" id="KW-0012">Acyltransferase</keyword>
<dbReference type="Gene3D" id="3.40.630.30">
    <property type="match status" value="1"/>
</dbReference>